<dbReference type="EMBL" id="CAEZUP010000164">
    <property type="protein sequence ID" value="CAB4627052.1"/>
    <property type="molecule type" value="Genomic_DNA"/>
</dbReference>
<dbReference type="AlphaFoldDB" id="A0A6J6IQY0"/>
<protein>
    <submittedName>
        <fullName evidence="1">Unannotated protein</fullName>
    </submittedName>
</protein>
<gene>
    <name evidence="1" type="ORF">UFOPK1835_02203</name>
</gene>
<sequence>MGQPVTVIEKPSVHAGVIRFETNRALTGMGHEAYRSVADIKGDRPSDQIARAVFAHGGVDAVHVNANVITVHLSEGSTGSGLKEVIENIFLFYREGLVADAPRAVVED</sequence>
<reference evidence="1" key="1">
    <citation type="submission" date="2020-05" db="EMBL/GenBank/DDBJ databases">
        <authorList>
            <person name="Chiriac C."/>
            <person name="Salcher M."/>
            <person name="Ghai R."/>
            <person name="Kavagutti S V."/>
        </authorList>
    </citation>
    <scope>NUCLEOTIDE SEQUENCE</scope>
</reference>
<evidence type="ECO:0000313" key="1">
    <source>
        <dbReference type="EMBL" id="CAB4627052.1"/>
    </source>
</evidence>
<name>A0A6J6IQY0_9ZZZZ</name>
<accession>A0A6J6IQY0</accession>
<organism evidence="1">
    <name type="scientific">freshwater metagenome</name>
    <dbReference type="NCBI Taxonomy" id="449393"/>
    <lineage>
        <taxon>unclassified sequences</taxon>
        <taxon>metagenomes</taxon>
        <taxon>ecological metagenomes</taxon>
    </lineage>
</organism>
<proteinExistence type="predicted"/>